<dbReference type="AlphaFoldDB" id="A0AA48HRL1"/>
<evidence type="ECO:0000313" key="8">
    <source>
        <dbReference type="Proteomes" id="UP001333710"/>
    </source>
</evidence>
<reference evidence="7" key="1">
    <citation type="submission" date="2023-01" db="EMBL/GenBank/DDBJ databases">
        <title>Complete genome sequence of Planctobacterium marinum strain Dej080120_11.</title>
        <authorList>
            <person name="Ueki S."/>
            <person name="Maruyama F."/>
        </authorList>
    </citation>
    <scope>NUCLEOTIDE SEQUENCE</scope>
    <source>
        <strain evidence="7">Dej080120_11</strain>
    </source>
</reference>
<keyword evidence="8" id="KW-1185">Reference proteome</keyword>
<feature type="transmembrane region" description="Helical" evidence="6">
    <location>
        <begin position="204"/>
        <end position="224"/>
    </location>
</feature>
<dbReference type="PANTHER" id="PTHR23427:SF2">
    <property type="entry name" value="SURFEIT LOCUS PROTEIN 1"/>
    <property type="match status" value="1"/>
</dbReference>
<dbReference type="InterPro" id="IPR045214">
    <property type="entry name" value="Surf1/Surf4"/>
</dbReference>
<evidence type="ECO:0000313" key="7">
    <source>
        <dbReference type="EMBL" id="BDX04558.1"/>
    </source>
</evidence>
<dbReference type="GO" id="GO:0005886">
    <property type="term" value="C:plasma membrane"/>
    <property type="evidence" value="ECO:0007669"/>
    <property type="project" value="UniProtKB-SubCell"/>
</dbReference>
<name>A0AA48HRL1_9ALTE</name>
<accession>A0AA48HRL1</accession>
<evidence type="ECO:0000256" key="5">
    <source>
        <dbReference type="ARBA" id="ARBA00023136"/>
    </source>
</evidence>
<protein>
    <recommendedName>
        <fullName evidence="6">SURF1-like protein</fullName>
    </recommendedName>
</protein>
<comment type="similarity">
    <text evidence="2 6">Belongs to the SURF1 family.</text>
</comment>
<comment type="subcellular location">
    <subcellularLocation>
        <location evidence="6">Cell membrane</location>
        <topology evidence="6">Multi-pass membrane protein</topology>
    </subcellularLocation>
    <subcellularLocation>
        <location evidence="1">Membrane</location>
    </subcellularLocation>
</comment>
<dbReference type="KEGG" id="pmaw:MACH26_00790"/>
<evidence type="ECO:0000256" key="2">
    <source>
        <dbReference type="ARBA" id="ARBA00007165"/>
    </source>
</evidence>
<sequence length="238" mass="27114">MKKPPLVPTIISFVAVVILLKLGFWQLGRAQEKQLLAEQKGIQEQVVFNSVQSALAAGGEHDFKRAKLTGQVDLERLLYWDNRVLDGTVGYEVLAPVTTNAGILLVNFGWLPDRDFRRSLPEVSLPEVIQQTHIVLYVPLHNQLVRQSGEPEQWPYLLQQPDLTMLNEILQTTLIPVLGYIEDPKAFGLRNNFKPVTMPAEKHIAYAIQWFLLALACALIYGFALRKKWKDERTEKTE</sequence>
<organism evidence="7 8">
    <name type="scientific">Planctobacterium marinum</name>
    <dbReference type="NCBI Taxonomy" id="1631968"/>
    <lineage>
        <taxon>Bacteria</taxon>
        <taxon>Pseudomonadati</taxon>
        <taxon>Pseudomonadota</taxon>
        <taxon>Gammaproteobacteria</taxon>
        <taxon>Alteromonadales</taxon>
        <taxon>Alteromonadaceae</taxon>
        <taxon>Planctobacterium</taxon>
    </lineage>
</organism>
<dbReference type="InterPro" id="IPR002994">
    <property type="entry name" value="Surf1/Shy1"/>
</dbReference>
<evidence type="ECO:0000256" key="6">
    <source>
        <dbReference type="RuleBase" id="RU363076"/>
    </source>
</evidence>
<dbReference type="RefSeq" id="WP_338290336.1">
    <property type="nucleotide sequence ID" value="NZ_AP027272.1"/>
</dbReference>
<feature type="transmembrane region" description="Helical" evidence="6">
    <location>
        <begin position="6"/>
        <end position="24"/>
    </location>
</feature>
<proteinExistence type="inferred from homology"/>
<keyword evidence="3 6" id="KW-0812">Transmembrane</keyword>
<dbReference type="PANTHER" id="PTHR23427">
    <property type="entry name" value="SURFEIT LOCUS PROTEIN"/>
    <property type="match status" value="1"/>
</dbReference>
<dbReference type="CDD" id="cd06662">
    <property type="entry name" value="SURF1"/>
    <property type="match status" value="1"/>
</dbReference>
<dbReference type="Pfam" id="PF02104">
    <property type="entry name" value="SURF1"/>
    <property type="match status" value="1"/>
</dbReference>
<keyword evidence="5 6" id="KW-0472">Membrane</keyword>
<evidence type="ECO:0000256" key="1">
    <source>
        <dbReference type="ARBA" id="ARBA00004370"/>
    </source>
</evidence>
<gene>
    <name evidence="7" type="ORF">MACH26_00790</name>
</gene>
<dbReference type="PROSITE" id="PS50895">
    <property type="entry name" value="SURF1"/>
    <property type="match status" value="1"/>
</dbReference>
<keyword evidence="4 6" id="KW-1133">Transmembrane helix</keyword>
<evidence type="ECO:0000256" key="3">
    <source>
        <dbReference type="ARBA" id="ARBA00022692"/>
    </source>
</evidence>
<evidence type="ECO:0000256" key="4">
    <source>
        <dbReference type="ARBA" id="ARBA00022989"/>
    </source>
</evidence>
<keyword evidence="6" id="KW-1003">Cell membrane</keyword>
<dbReference type="Proteomes" id="UP001333710">
    <property type="component" value="Chromosome"/>
</dbReference>
<dbReference type="EMBL" id="AP027272">
    <property type="protein sequence ID" value="BDX04558.1"/>
    <property type="molecule type" value="Genomic_DNA"/>
</dbReference>